<protein>
    <submittedName>
        <fullName evidence="1">Uncharacterized protein</fullName>
    </submittedName>
</protein>
<name>A0A409VN58_PSICY</name>
<comment type="caution">
    <text evidence="1">The sequence shown here is derived from an EMBL/GenBank/DDBJ whole genome shotgun (WGS) entry which is preliminary data.</text>
</comment>
<proteinExistence type="predicted"/>
<evidence type="ECO:0000313" key="1">
    <source>
        <dbReference type="EMBL" id="PPQ67711.1"/>
    </source>
</evidence>
<dbReference type="Proteomes" id="UP000283269">
    <property type="component" value="Unassembled WGS sequence"/>
</dbReference>
<dbReference type="EMBL" id="NHYD01003970">
    <property type="protein sequence ID" value="PPQ67711.1"/>
    <property type="molecule type" value="Genomic_DNA"/>
</dbReference>
<dbReference type="InParanoid" id="A0A409VN58"/>
<gene>
    <name evidence="1" type="ORF">CVT25_009317</name>
</gene>
<sequence>MSPSRLIIDLNRCFEPNAFNTGPPIPSSPQQCALHISSQSDDAFALLESRRDASTPDLTSSPTSSVGSSLHSLTLEDEEIRKIFANPEFTYSTSDTFQRYDIDATTTGEEIGFRSRKDELNPLAVPFTPSFARAHCPENLKAVEPACQPSPLDLEFNPVDFAYSSPDIDDYSLHYWAYRQCVPLPHLYSPGPLRTSFNPENVNLEPTTAVPRPPQCPPPVYNPLFQEAMHSETSDRLRKILTNAIVTGSTKWDIDTLLELAELIGEEACKPSQRGIVQDHPLAACDVSRYTPIDAGLQGIDLQQEVSEQQTPEHIVADVAKHLYTQLNEMHEELGQTFAWNLRETILTRFIHCWDDAKPASINYHNRPHVHYVRSALALCKSVAALFTQGLIMREHISMCLSILMKDLMSVEHFEALALIVLGCGAEFWCPVHGDPITTVDVEVAPGVIGMSDGSLLLSTNQERATVQVIQSNHVTYFLSGLVANLVGRNLRGDESVVGQGWGQGQLPMRIREVVDSVKLWESVVMNPSTIPATQ</sequence>
<dbReference type="OrthoDB" id="3071225at2759"/>
<accession>A0A409VN58</accession>
<reference evidence="1 2" key="1">
    <citation type="journal article" date="2018" name="Evol. Lett.">
        <title>Horizontal gene cluster transfer increased hallucinogenic mushroom diversity.</title>
        <authorList>
            <person name="Reynolds H.T."/>
            <person name="Vijayakumar V."/>
            <person name="Gluck-Thaler E."/>
            <person name="Korotkin H.B."/>
            <person name="Matheny P.B."/>
            <person name="Slot J.C."/>
        </authorList>
    </citation>
    <scope>NUCLEOTIDE SEQUENCE [LARGE SCALE GENOMIC DNA]</scope>
    <source>
        <strain evidence="1 2">2631</strain>
    </source>
</reference>
<organism evidence="1 2">
    <name type="scientific">Psilocybe cyanescens</name>
    <dbReference type="NCBI Taxonomy" id="93625"/>
    <lineage>
        <taxon>Eukaryota</taxon>
        <taxon>Fungi</taxon>
        <taxon>Dikarya</taxon>
        <taxon>Basidiomycota</taxon>
        <taxon>Agaricomycotina</taxon>
        <taxon>Agaricomycetes</taxon>
        <taxon>Agaricomycetidae</taxon>
        <taxon>Agaricales</taxon>
        <taxon>Agaricineae</taxon>
        <taxon>Strophariaceae</taxon>
        <taxon>Psilocybe</taxon>
    </lineage>
</organism>
<keyword evidence="2" id="KW-1185">Reference proteome</keyword>
<evidence type="ECO:0000313" key="2">
    <source>
        <dbReference type="Proteomes" id="UP000283269"/>
    </source>
</evidence>
<dbReference type="AlphaFoldDB" id="A0A409VN58"/>